<dbReference type="Proteomes" id="UP000015106">
    <property type="component" value="Chromosome 2"/>
</dbReference>
<reference evidence="2" key="1">
    <citation type="journal article" date="2013" name="Nature">
        <title>Draft genome of the wheat A-genome progenitor Triticum urartu.</title>
        <authorList>
            <person name="Ling H.Q."/>
            <person name="Zhao S."/>
            <person name="Liu D."/>
            <person name="Wang J."/>
            <person name="Sun H."/>
            <person name="Zhang C."/>
            <person name="Fan H."/>
            <person name="Li D."/>
            <person name="Dong L."/>
            <person name="Tao Y."/>
            <person name="Gao C."/>
            <person name="Wu H."/>
            <person name="Li Y."/>
            <person name="Cui Y."/>
            <person name="Guo X."/>
            <person name="Zheng S."/>
            <person name="Wang B."/>
            <person name="Yu K."/>
            <person name="Liang Q."/>
            <person name="Yang W."/>
            <person name="Lou X."/>
            <person name="Chen J."/>
            <person name="Feng M."/>
            <person name="Jian J."/>
            <person name="Zhang X."/>
            <person name="Luo G."/>
            <person name="Jiang Y."/>
            <person name="Liu J."/>
            <person name="Wang Z."/>
            <person name="Sha Y."/>
            <person name="Zhang B."/>
            <person name="Wu H."/>
            <person name="Tang D."/>
            <person name="Shen Q."/>
            <person name="Xue P."/>
            <person name="Zou S."/>
            <person name="Wang X."/>
            <person name="Liu X."/>
            <person name="Wang F."/>
            <person name="Yang Y."/>
            <person name="An X."/>
            <person name="Dong Z."/>
            <person name="Zhang K."/>
            <person name="Zhang X."/>
            <person name="Luo M.C."/>
            <person name="Dvorak J."/>
            <person name="Tong Y."/>
            <person name="Wang J."/>
            <person name="Yang H."/>
            <person name="Li Z."/>
            <person name="Wang D."/>
            <person name="Zhang A."/>
            <person name="Wang J."/>
        </authorList>
    </citation>
    <scope>NUCLEOTIDE SEQUENCE</scope>
    <source>
        <strain evidence="2">cv. G1812</strain>
    </source>
</reference>
<dbReference type="EnsemblPlants" id="TuG1812G0200006125.01.T01">
    <property type="protein sequence ID" value="TuG1812G0200006125.01.T01"/>
    <property type="gene ID" value="TuG1812G0200006125.01"/>
</dbReference>
<name>A0A8R7TPC2_TRIUA</name>
<protein>
    <submittedName>
        <fullName evidence="1">Uncharacterized protein</fullName>
    </submittedName>
</protein>
<dbReference type="AlphaFoldDB" id="A0A8R7TPC2"/>
<evidence type="ECO:0000313" key="1">
    <source>
        <dbReference type="EnsemblPlants" id="TuG1812G0200006125.01.T01"/>
    </source>
</evidence>
<reference evidence="1" key="2">
    <citation type="submission" date="2018-03" db="EMBL/GenBank/DDBJ databases">
        <title>The Triticum urartu genome reveals the dynamic nature of wheat genome evolution.</title>
        <authorList>
            <person name="Ling H."/>
            <person name="Ma B."/>
            <person name="Shi X."/>
            <person name="Liu H."/>
            <person name="Dong L."/>
            <person name="Sun H."/>
            <person name="Cao Y."/>
            <person name="Gao Q."/>
            <person name="Zheng S."/>
            <person name="Li Y."/>
            <person name="Yu Y."/>
            <person name="Du H."/>
            <person name="Qi M."/>
            <person name="Li Y."/>
            <person name="Yu H."/>
            <person name="Cui Y."/>
            <person name="Wang N."/>
            <person name="Chen C."/>
            <person name="Wu H."/>
            <person name="Zhao Y."/>
            <person name="Zhang J."/>
            <person name="Li Y."/>
            <person name="Zhou W."/>
            <person name="Zhang B."/>
            <person name="Hu W."/>
            <person name="Eijk M."/>
            <person name="Tang J."/>
            <person name="Witsenboer H."/>
            <person name="Zhao S."/>
            <person name="Li Z."/>
            <person name="Zhang A."/>
            <person name="Wang D."/>
            <person name="Liang C."/>
        </authorList>
    </citation>
    <scope>NUCLEOTIDE SEQUENCE [LARGE SCALE GENOMIC DNA]</scope>
    <source>
        <strain evidence="1">cv. G1812</strain>
    </source>
</reference>
<sequence>KNTIVSTIHPRSCNDSEDLRPNLATKTGEVCHKVSVEVVTRVITRLQLQGRASSSEWQLAIVGYVVWCK</sequence>
<reference evidence="1" key="3">
    <citation type="submission" date="2022-06" db="UniProtKB">
        <authorList>
            <consortium name="EnsemblPlants"/>
        </authorList>
    </citation>
    <scope>IDENTIFICATION</scope>
</reference>
<evidence type="ECO:0000313" key="2">
    <source>
        <dbReference type="Proteomes" id="UP000015106"/>
    </source>
</evidence>
<proteinExistence type="predicted"/>
<keyword evidence="2" id="KW-1185">Reference proteome</keyword>
<accession>A0A8R7TPC2</accession>
<organism evidence="1 2">
    <name type="scientific">Triticum urartu</name>
    <name type="common">Red wild einkorn</name>
    <name type="synonym">Crithodium urartu</name>
    <dbReference type="NCBI Taxonomy" id="4572"/>
    <lineage>
        <taxon>Eukaryota</taxon>
        <taxon>Viridiplantae</taxon>
        <taxon>Streptophyta</taxon>
        <taxon>Embryophyta</taxon>
        <taxon>Tracheophyta</taxon>
        <taxon>Spermatophyta</taxon>
        <taxon>Magnoliopsida</taxon>
        <taxon>Liliopsida</taxon>
        <taxon>Poales</taxon>
        <taxon>Poaceae</taxon>
        <taxon>BOP clade</taxon>
        <taxon>Pooideae</taxon>
        <taxon>Triticodae</taxon>
        <taxon>Triticeae</taxon>
        <taxon>Triticinae</taxon>
        <taxon>Triticum</taxon>
    </lineage>
</organism>
<dbReference type="Gramene" id="TuG1812G0200006125.01.T01">
    <property type="protein sequence ID" value="TuG1812G0200006125.01.T01"/>
    <property type="gene ID" value="TuG1812G0200006125.01"/>
</dbReference>